<dbReference type="PATRIC" id="fig|76859.3.peg.818"/>
<keyword evidence="1" id="KW-0472">Membrane</keyword>
<keyword evidence="1" id="KW-0812">Transmembrane</keyword>
<evidence type="ECO:0000313" key="3">
    <source>
        <dbReference type="Proteomes" id="UP000063147"/>
    </source>
</evidence>
<organism evidence="2">
    <name type="scientific">Fusobacterium animalis</name>
    <dbReference type="NCBI Taxonomy" id="76859"/>
    <lineage>
        <taxon>Bacteria</taxon>
        <taxon>Fusobacteriati</taxon>
        <taxon>Fusobacteriota</taxon>
        <taxon>Fusobacteriia</taxon>
        <taxon>Fusobacteriales</taxon>
        <taxon>Fusobacteriaceae</taxon>
        <taxon>Fusobacterium</taxon>
    </lineage>
</organism>
<dbReference type="EMBL" id="CP012713">
    <property type="protein sequence ID" value="ALF17400.1"/>
    <property type="molecule type" value="Genomic_DNA"/>
</dbReference>
<accession>A0A0M4SCR2</accession>
<dbReference type="Proteomes" id="UP000063147">
    <property type="component" value="Chromosome"/>
</dbReference>
<dbReference type="AlphaFoldDB" id="A0A0M4SCR2"/>
<keyword evidence="1" id="KW-1133">Transmembrane helix</keyword>
<protein>
    <submittedName>
        <fullName evidence="2">Uncharacterized protein</fullName>
    </submittedName>
</protein>
<dbReference type="RefSeq" id="WP_060675934.1">
    <property type="nucleotide sequence ID" value="NZ_CP012713.1"/>
</dbReference>
<evidence type="ECO:0000256" key="1">
    <source>
        <dbReference type="SAM" id="Phobius"/>
    </source>
</evidence>
<proteinExistence type="predicted"/>
<name>A0A0M4SCR2_9FUSO</name>
<evidence type="ECO:0000313" key="2">
    <source>
        <dbReference type="EMBL" id="ALF17400.1"/>
    </source>
</evidence>
<sequence length="106" mass="12393">MFALTQEHLTYVAGLIGVIAFIRSISVSIDNKIEKNNKHFEELIDKKLDKIVYEEHRKAFENWSNEKDKIIEEKITKIETSFKSDLAEIKESLKEINKHMLGCRKA</sequence>
<feature type="transmembrane region" description="Helical" evidence="1">
    <location>
        <begin position="12"/>
        <end position="29"/>
    </location>
</feature>
<gene>
    <name evidence="2" type="ORF">RN98_04155</name>
</gene>
<reference evidence="2 3" key="1">
    <citation type="submission" date="2015-09" db="EMBL/GenBank/DDBJ databases">
        <authorList>
            <person name="Jackson K.R."/>
            <person name="Lunt B.L."/>
            <person name="Fisher J.N.B."/>
            <person name="Gardner A.V."/>
            <person name="Bailey M.E."/>
            <person name="Deus L.M."/>
            <person name="Earl A.S."/>
            <person name="Gibby P.D."/>
            <person name="Hartmann K.A."/>
            <person name="Liu J.E."/>
            <person name="Manci A.M."/>
            <person name="Nielsen D.A."/>
            <person name="Solomon M.B."/>
            <person name="Breakwell D.P."/>
            <person name="Burnett S.H."/>
            <person name="Grose J.H."/>
        </authorList>
    </citation>
    <scope>NUCLEOTIDE SEQUENCE [LARGE SCALE GENOMIC DNA]</scope>
    <source>
        <strain evidence="2 3">KCOM 1279</strain>
    </source>
</reference>